<accession>A0AAV4FPF7</accession>
<keyword evidence="2" id="KW-0812">Transmembrane</keyword>
<reference evidence="3 4" key="1">
    <citation type="journal article" date="2021" name="Elife">
        <title>Chloroplast acquisition without the gene transfer in kleptoplastic sea slugs, Plakobranchus ocellatus.</title>
        <authorList>
            <person name="Maeda T."/>
            <person name="Takahashi S."/>
            <person name="Yoshida T."/>
            <person name="Shimamura S."/>
            <person name="Takaki Y."/>
            <person name="Nagai Y."/>
            <person name="Toyoda A."/>
            <person name="Suzuki Y."/>
            <person name="Arimoto A."/>
            <person name="Ishii H."/>
            <person name="Satoh N."/>
            <person name="Nishiyama T."/>
            <person name="Hasebe M."/>
            <person name="Maruyama T."/>
            <person name="Minagawa J."/>
            <person name="Obokata J."/>
            <person name="Shigenobu S."/>
        </authorList>
    </citation>
    <scope>NUCLEOTIDE SEQUENCE [LARGE SCALE GENOMIC DNA]</scope>
</reference>
<feature type="transmembrane region" description="Helical" evidence="2">
    <location>
        <begin position="76"/>
        <end position="95"/>
    </location>
</feature>
<keyword evidence="4" id="KW-1185">Reference proteome</keyword>
<evidence type="ECO:0000313" key="4">
    <source>
        <dbReference type="Proteomes" id="UP000762676"/>
    </source>
</evidence>
<organism evidence="3 4">
    <name type="scientific">Elysia marginata</name>
    <dbReference type="NCBI Taxonomy" id="1093978"/>
    <lineage>
        <taxon>Eukaryota</taxon>
        <taxon>Metazoa</taxon>
        <taxon>Spiralia</taxon>
        <taxon>Lophotrochozoa</taxon>
        <taxon>Mollusca</taxon>
        <taxon>Gastropoda</taxon>
        <taxon>Heterobranchia</taxon>
        <taxon>Euthyneura</taxon>
        <taxon>Panpulmonata</taxon>
        <taxon>Sacoglossa</taxon>
        <taxon>Placobranchoidea</taxon>
        <taxon>Plakobranchidae</taxon>
        <taxon>Elysia</taxon>
    </lineage>
</organism>
<evidence type="ECO:0008006" key="5">
    <source>
        <dbReference type="Google" id="ProtNLM"/>
    </source>
</evidence>
<dbReference type="Proteomes" id="UP000762676">
    <property type="component" value="Unassembled WGS sequence"/>
</dbReference>
<keyword evidence="2" id="KW-1133">Transmembrane helix</keyword>
<sequence length="115" mass="13057">MRSFKTKELVQEGFTMRMDTEKGKDQRCEENAKSEMSEKRGIDKDTGTRKCIIASVLFTHRKSKVAKVYLSSLSNLRTMVVAGLLSLVSIFILTWSGRGVTRRRQVLYQGEGHLA</sequence>
<proteinExistence type="predicted"/>
<protein>
    <recommendedName>
        <fullName evidence="5">Transmembrane protein</fullName>
    </recommendedName>
</protein>
<evidence type="ECO:0000256" key="1">
    <source>
        <dbReference type="SAM" id="MobiDB-lite"/>
    </source>
</evidence>
<comment type="caution">
    <text evidence="3">The sequence shown here is derived from an EMBL/GenBank/DDBJ whole genome shotgun (WGS) entry which is preliminary data.</text>
</comment>
<keyword evidence="2" id="KW-0472">Membrane</keyword>
<feature type="region of interest" description="Disordered" evidence="1">
    <location>
        <begin position="20"/>
        <end position="43"/>
    </location>
</feature>
<evidence type="ECO:0000313" key="3">
    <source>
        <dbReference type="EMBL" id="GFR75293.1"/>
    </source>
</evidence>
<evidence type="ECO:0000256" key="2">
    <source>
        <dbReference type="SAM" id="Phobius"/>
    </source>
</evidence>
<name>A0AAV4FPF7_9GAST</name>
<dbReference type="EMBL" id="BMAT01011581">
    <property type="protein sequence ID" value="GFR75293.1"/>
    <property type="molecule type" value="Genomic_DNA"/>
</dbReference>
<gene>
    <name evidence="3" type="ORF">ElyMa_005774000</name>
</gene>
<dbReference type="AlphaFoldDB" id="A0AAV4FPF7"/>